<keyword evidence="5" id="KW-0378">Hydrolase</keyword>
<dbReference type="EMBL" id="JAZGQO010000010">
    <property type="protein sequence ID" value="KAK6177206.1"/>
    <property type="molecule type" value="Genomic_DNA"/>
</dbReference>
<comment type="similarity">
    <text evidence="2">Belongs to the sulfatase family.</text>
</comment>
<dbReference type="SUPFAM" id="SSF53649">
    <property type="entry name" value="Alkaline phosphatase-like"/>
    <property type="match status" value="1"/>
</dbReference>
<dbReference type="Proteomes" id="UP001347796">
    <property type="component" value="Unassembled WGS sequence"/>
</dbReference>
<evidence type="ECO:0000313" key="8">
    <source>
        <dbReference type="EMBL" id="KAK6177206.1"/>
    </source>
</evidence>
<protein>
    <recommendedName>
        <fullName evidence="7">Sulfatase N-terminal domain-containing protein</fullName>
    </recommendedName>
</protein>
<keyword evidence="9" id="KW-1185">Reference proteome</keyword>
<dbReference type="Gene3D" id="3.40.720.10">
    <property type="entry name" value="Alkaline Phosphatase, subunit A"/>
    <property type="match status" value="1"/>
</dbReference>
<keyword evidence="3" id="KW-0479">Metal-binding</keyword>
<reference evidence="8 9" key="1">
    <citation type="submission" date="2024-01" db="EMBL/GenBank/DDBJ databases">
        <title>The genome of the rayed Mediterranean limpet Patella caerulea (Linnaeus, 1758).</title>
        <authorList>
            <person name="Anh-Thu Weber A."/>
            <person name="Halstead-Nussloch G."/>
        </authorList>
    </citation>
    <scope>NUCLEOTIDE SEQUENCE [LARGE SCALE GENOMIC DNA]</scope>
    <source>
        <strain evidence="8">AATW-2023a</strain>
        <tissue evidence="8">Whole specimen</tissue>
    </source>
</reference>
<dbReference type="AlphaFoldDB" id="A0AAN8PRX9"/>
<feature type="domain" description="Sulfatase N-terminal" evidence="7">
    <location>
        <begin position="44"/>
        <end position="370"/>
    </location>
</feature>
<keyword evidence="4" id="KW-0732">Signal</keyword>
<dbReference type="PANTHER" id="PTHR45953:SF1">
    <property type="entry name" value="IDURONATE 2-SULFATASE"/>
    <property type="match status" value="1"/>
</dbReference>
<evidence type="ECO:0000313" key="9">
    <source>
        <dbReference type="Proteomes" id="UP001347796"/>
    </source>
</evidence>
<evidence type="ECO:0000256" key="3">
    <source>
        <dbReference type="ARBA" id="ARBA00022723"/>
    </source>
</evidence>
<comment type="cofactor">
    <cofactor evidence="1">
        <name>Ca(2+)</name>
        <dbReference type="ChEBI" id="CHEBI:29108"/>
    </cofactor>
</comment>
<accession>A0AAN8PRX9</accession>
<evidence type="ECO:0000256" key="1">
    <source>
        <dbReference type="ARBA" id="ARBA00001913"/>
    </source>
</evidence>
<dbReference type="GO" id="GO:0005737">
    <property type="term" value="C:cytoplasm"/>
    <property type="evidence" value="ECO:0007669"/>
    <property type="project" value="TreeGrafter"/>
</dbReference>
<evidence type="ECO:0000256" key="5">
    <source>
        <dbReference type="ARBA" id="ARBA00022801"/>
    </source>
</evidence>
<evidence type="ECO:0000259" key="7">
    <source>
        <dbReference type="Pfam" id="PF00884"/>
    </source>
</evidence>
<dbReference type="PANTHER" id="PTHR45953">
    <property type="entry name" value="IDURONATE 2-SULFATASE"/>
    <property type="match status" value="1"/>
</dbReference>
<evidence type="ECO:0000256" key="4">
    <source>
        <dbReference type="ARBA" id="ARBA00022729"/>
    </source>
</evidence>
<name>A0AAN8PRX9_PATCE</name>
<dbReference type="InterPro" id="IPR017850">
    <property type="entry name" value="Alkaline_phosphatase_core_sf"/>
</dbReference>
<comment type="caution">
    <text evidence="8">The sequence shown here is derived from an EMBL/GenBank/DDBJ whole genome shotgun (WGS) entry which is preliminary data.</text>
</comment>
<organism evidence="8 9">
    <name type="scientific">Patella caerulea</name>
    <name type="common">Rayed Mediterranean limpet</name>
    <dbReference type="NCBI Taxonomy" id="87958"/>
    <lineage>
        <taxon>Eukaryota</taxon>
        <taxon>Metazoa</taxon>
        <taxon>Spiralia</taxon>
        <taxon>Lophotrochozoa</taxon>
        <taxon>Mollusca</taxon>
        <taxon>Gastropoda</taxon>
        <taxon>Patellogastropoda</taxon>
        <taxon>Patelloidea</taxon>
        <taxon>Patellidae</taxon>
        <taxon>Patella</taxon>
    </lineage>
</organism>
<dbReference type="InterPro" id="IPR035874">
    <property type="entry name" value="IDS"/>
</dbReference>
<evidence type="ECO:0000256" key="6">
    <source>
        <dbReference type="ARBA" id="ARBA00022837"/>
    </source>
</evidence>
<proteinExistence type="inferred from homology"/>
<dbReference type="GO" id="GO:0046872">
    <property type="term" value="F:metal ion binding"/>
    <property type="evidence" value="ECO:0007669"/>
    <property type="project" value="UniProtKB-KW"/>
</dbReference>
<dbReference type="Pfam" id="PF00884">
    <property type="entry name" value="Sulfatase"/>
    <property type="match status" value="1"/>
</dbReference>
<dbReference type="GO" id="GO:0004423">
    <property type="term" value="F:iduronate-2-sulfatase activity"/>
    <property type="evidence" value="ECO:0007669"/>
    <property type="project" value="InterPro"/>
</dbReference>
<sequence length="494" mass="56367">MQHYHIWVNIICLCGRTQITRCADMRPQIGAYEGPDFPSPVHPKMYTPNIDALAKKSLLLKKAFVQQALCNPSRSSLLTSRRPDTTHIYDLIHYFRRVGGNFTTIPQYFKQNGYMTVGMGKIFHPGEAASDNDDPISWSVPYFHAKSAPYFEKEHSWMAIPRSEYEQKPLPDMILADNAVRVLQTVAPAAKSGQQPFFVAVGFHKPHLPFVFREEFLDLYPMKDIQLPDNEYAPVNMPDVAWYNFSYLRSYGDISKLNASGEINTTFAPSVVKDLRRAYYSAVSYTDSLIGQVMQELDNLGLANNTIVSFWGDHGWELGEHGEWCKHSNFENAVHAPMMIHIPDSTDNGIITEQLTEFVDLFPTLVEAAGLKPLPLCPEDSTKTILCTEGQSLMPLVTNPNLPLKKAVFSQYPRTVGNQAVMGYTLRTQQYRYTEWPAFNKSPIYKPDWSRLYGIELYNHTDDPEENYNHAYDVSYVKIRAMLSSLLHNGWRHS</sequence>
<dbReference type="InterPro" id="IPR000917">
    <property type="entry name" value="Sulfatase_N"/>
</dbReference>
<keyword evidence="6" id="KW-0106">Calcium</keyword>
<gene>
    <name evidence="8" type="ORF">SNE40_015352</name>
</gene>
<dbReference type="CDD" id="cd16030">
    <property type="entry name" value="iduronate-2-sulfatase"/>
    <property type="match status" value="1"/>
</dbReference>
<evidence type="ECO:0000256" key="2">
    <source>
        <dbReference type="ARBA" id="ARBA00008779"/>
    </source>
</evidence>